<dbReference type="SUPFAM" id="SSF63829">
    <property type="entry name" value="Calcium-dependent phosphotriesterase"/>
    <property type="match status" value="3"/>
</dbReference>
<dbReference type="InterPro" id="IPR018060">
    <property type="entry name" value="HTH_AraC"/>
</dbReference>
<dbReference type="PROSITE" id="PS50109">
    <property type="entry name" value="HIS_KIN"/>
    <property type="match status" value="1"/>
</dbReference>
<comment type="catalytic activity">
    <reaction evidence="1">
        <text>ATP + protein L-histidine = ADP + protein N-phospho-L-histidine.</text>
        <dbReference type="EC" id="2.7.13.3"/>
    </reaction>
</comment>
<dbReference type="eggNOG" id="COG5002">
    <property type="taxonomic scope" value="Bacteria"/>
</dbReference>
<dbReference type="Gene3D" id="1.10.287.130">
    <property type="match status" value="1"/>
</dbReference>
<dbReference type="FunFam" id="2.60.40.10:FF:000791">
    <property type="entry name" value="Two-component system sensor histidine kinase/response regulator"/>
    <property type="match status" value="1"/>
</dbReference>
<dbReference type="Gene3D" id="2.130.10.10">
    <property type="entry name" value="YVTN repeat-like/Quinoprotein amine dehydrogenase"/>
    <property type="match status" value="3"/>
</dbReference>
<dbReference type="KEGG" id="psn:Pedsa_0457"/>
<reference evidence="11" key="2">
    <citation type="submission" date="2011-02" db="EMBL/GenBank/DDBJ databases">
        <title>The complete genome of Pedobacter saltans DSM 12145.</title>
        <authorList>
            <consortium name="US DOE Joint Genome Institute (JGI-PGF)"/>
            <person name="Lucas S."/>
            <person name="Copeland A."/>
            <person name="Lapidus A."/>
            <person name="Bruce D."/>
            <person name="Goodwin L."/>
            <person name="Pitluck S."/>
            <person name="Kyrpides N."/>
            <person name="Mavromatis K."/>
            <person name="Pagani I."/>
            <person name="Ivanova N."/>
            <person name="Ovchinnikova G."/>
            <person name="Lu M."/>
            <person name="Detter J.C."/>
            <person name="Han C."/>
            <person name="Land M."/>
            <person name="Hauser L."/>
            <person name="Markowitz V."/>
            <person name="Cheng J.-F."/>
            <person name="Hugenholtz P."/>
            <person name="Woyke T."/>
            <person name="Wu D."/>
            <person name="Tindall B."/>
            <person name="Pomrenke H.G."/>
            <person name="Brambilla E."/>
            <person name="Klenk H.-P."/>
            <person name="Eisen J.A."/>
        </authorList>
    </citation>
    <scope>NUCLEOTIDE SEQUENCE [LARGE SCALE GENOMIC DNA]</scope>
    <source>
        <strain evidence="11">ATCC 51119 / DSM 12145 / JCM 21818 / LMG 10337 / NBRC 100064 / NCIMB 13643</strain>
    </source>
</reference>
<dbReference type="PROSITE" id="PS01124">
    <property type="entry name" value="HTH_ARAC_FAMILY_2"/>
    <property type="match status" value="1"/>
</dbReference>
<dbReference type="Pfam" id="PF12833">
    <property type="entry name" value="HTH_18"/>
    <property type="match status" value="1"/>
</dbReference>
<dbReference type="GO" id="GO:0043565">
    <property type="term" value="F:sequence-specific DNA binding"/>
    <property type="evidence" value="ECO:0007669"/>
    <property type="project" value="InterPro"/>
</dbReference>
<dbReference type="SMART" id="SM00388">
    <property type="entry name" value="HisKA"/>
    <property type="match status" value="1"/>
</dbReference>
<evidence type="ECO:0000256" key="2">
    <source>
        <dbReference type="ARBA" id="ARBA00012438"/>
    </source>
</evidence>
<dbReference type="SUPFAM" id="SSF55874">
    <property type="entry name" value="ATPase domain of HSP90 chaperone/DNA topoisomerase II/histidine kinase"/>
    <property type="match status" value="1"/>
</dbReference>
<dbReference type="InterPro" id="IPR015943">
    <property type="entry name" value="WD40/YVTN_repeat-like_dom_sf"/>
</dbReference>
<dbReference type="InterPro" id="IPR003661">
    <property type="entry name" value="HisK_dim/P_dom"/>
</dbReference>
<protein>
    <recommendedName>
        <fullName evidence="2">histidine kinase</fullName>
        <ecNumber evidence="2">2.7.13.3</ecNumber>
    </recommendedName>
</protein>
<feature type="domain" description="Response regulatory" evidence="9">
    <location>
        <begin position="1215"/>
        <end position="1330"/>
    </location>
</feature>
<proteinExistence type="predicted"/>
<dbReference type="eggNOG" id="COG3292">
    <property type="taxonomic scope" value="Bacteria"/>
</dbReference>
<dbReference type="InterPro" id="IPR036097">
    <property type="entry name" value="HisK_dim/P_sf"/>
</dbReference>
<evidence type="ECO:0000259" key="7">
    <source>
        <dbReference type="PROSITE" id="PS01124"/>
    </source>
</evidence>
<dbReference type="SUPFAM" id="SSF101898">
    <property type="entry name" value="NHL repeat"/>
    <property type="match status" value="1"/>
</dbReference>
<dbReference type="Pfam" id="PF00072">
    <property type="entry name" value="Response_reg"/>
    <property type="match status" value="1"/>
</dbReference>
<dbReference type="PANTHER" id="PTHR43547:SF2">
    <property type="entry name" value="HYBRID SIGNAL TRANSDUCTION HISTIDINE KINASE C"/>
    <property type="match status" value="1"/>
</dbReference>
<dbReference type="InterPro" id="IPR003594">
    <property type="entry name" value="HATPase_dom"/>
</dbReference>
<dbReference type="SUPFAM" id="SSF47384">
    <property type="entry name" value="Homodimeric domain of signal transducing histidine kinase"/>
    <property type="match status" value="1"/>
</dbReference>
<evidence type="ECO:0000256" key="4">
    <source>
        <dbReference type="ARBA" id="ARBA00023015"/>
    </source>
</evidence>
<dbReference type="eggNOG" id="COG0745">
    <property type="taxonomic scope" value="Bacteria"/>
</dbReference>
<dbReference type="CDD" id="cd00156">
    <property type="entry name" value="REC"/>
    <property type="match status" value="1"/>
</dbReference>
<dbReference type="GO" id="GO:0003700">
    <property type="term" value="F:DNA-binding transcription factor activity"/>
    <property type="evidence" value="ECO:0007669"/>
    <property type="project" value="InterPro"/>
</dbReference>
<evidence type="ECO:0000259" key="8">
    <source>
        <dbReference type="PROSITE" id="PS50109"/>
    </source>
</evidence>
<reference evidence="10 11" key="1">
    <citation type="journal article" date="2011" name="Stand. Genomic Sci.">
        <title>Complete genome sequence of the gliding, heparinolytic Pedobacter saltans type strain (113).</title>
        <authorList>
            <person name="Liolios K."/>
            <person name="Sikorski J."/>
            <person name="Lu M."/>
            <person name="Nolan M."/>
            <person name="Lapidus A."/>
            <person name="Lucas S."/>
            <person name="Hammon N."/>
            <person name="Deshpande S."/>
            <person name="Cheng J.F."/>
            <person name="Tapia R."/>
            <person name="Han C."/>
            <person name="Goodwin L."/>
            <person name="Pitluck S."/>
            <person name="Huntemann M."/>
            <person name="Ivanova N."/>
            <person name="Pagani I."/>
            <person name="Mavromatis K."/>
            <person name="Ovchinikova G."/>
            <person name="Pati A."/>
            <person name="Chen A."/>
            <person name="Palaniappan K."/>
            <person name="Land M."/>
            <person name="Hauser L."/>
            <person name="Brambilla E.M."/>
            <person name="Kotsyurbenko O."/>
            <person name="Rohde M."/>
            <person name="Tindall B.J."/>
            <person name="Abt B."/>
            <person name="Goker M."/>
            <person name="Detter J.C."/>
            <person name="Woyke T."/>
            <person name="Bristow J."/>
            <person name="Eisen J.A."/>
            <person name="Markowitz V."/>
            <person name="Hugenholtz P."/>
            <person name="Klenk H.P."/>
            <person name="Kyrpides N.C."/>
        </authorList>
    </citation>
    <scope>NUCLEOTIDE SEQUENCE [LARGE SCALE GENOMIC DNA]</scope>
    <source>
        <strain evidence="11">ATCC 51119 / DSM 12145 / JCM 21818 / LMG 10337 / NBRC 100064 / NCIMB 13643</strain>
    </source>
</reference>
<dbReference type="SMART" id="SM00448">
    <property type="entry name" value="REC"/>
    <property type="match status" value="1"/>
</dbReference>
<dbReference type="Pfam" id="PF02518">
    <property type="entry name" value="HATPase_c"/>
    <property type="match status" value="1"/>
</dbReference>
<feature type="modified residue" description="4-aspartylphosphate" evidence="6">
    <location>
        <position position="1263"/>
    </location>
</feature>
<dbReference type="CDD" id="cd00082">
    <property type="entry name" value="HisKA"/>
    <property type="match status" value="1"/>
</dbReference>
<keyword evidence="11" id="KW-1185">Reference proteome</keyword>
<dbReference type="Pfam" id="PF07494">
    <property type="entry name" value="Reg_prop"/>
    <property type="match status" value="4"/>
</dbReference>
<dbReference type="Gene3D" id="2.60.40.10">
    <property type="entry name" value="Immunoglobulins"/>
    <property type="match status" value="1"/>
</dbReference>
<dbReference type="Pfam" id="PF00512">
    <property type="entry name" value="HisKA"/>
    <property type="match status" value="1"/>
</dbReference>
<keyword evidence="3 6" id="KW-0597">Phosphoprotein</keyword>
<dbReference type="OrthoDB" id="1489484at2"/>
<dbReference type="InterPro" id="IPR036890">
    <property type="entry name" value="HATPase_C_sf"/>
</dbReference>
<dbReference type="PANTHER" id="PTHR43547">
    <property type="entry name" value="TWO-COMPONENT HISTIDINE KINASE"/>
    <property type="match status" value="1"/>
</dbReference>
<dbReference type="GO" id="GO:0000155">
    <property type="term" value="F:phosphorelay sensor kinase activity"/>
    <property type="evidence" value="ECO:0007669"/>
    <property type="project" value="InterPro"/>
</dbReference>
<dbReference type="InterPro" id="IPR004358">
    <property type="entry name" value="Sig_transdc_His_kin-like_C"/>
</dbReference>
<dbReference type="Gene3D" id="3.30.565.10">
    <property type="entry name" value="Histidine kinase-like ATPase, C-terminal domain"/>
    <property type="match status" value="1"/>
</dbReference>
<gene>
    <name evidence="10" type="ordered locus">Pedsa_0457</name>
</gene>
<dbReference type="FunFam" id="1.10.287.130:FF:000045">
    <property type="entry name" value="Two-component system sensor histidine kinase/response regulator"/>
    <property type="match status" value="1"/>
</dbReference>
<dbReference type="SUPFAM" id="SSF46689">
    <property type="entry name" value="Homeodomain-like"/>
    <property type="match status" value="1"/>
</dbReference>
<dbReference type="Pfam" id="PF07495">
    <property type="entry name" value="Y_Y_Y"/>
    <property type="match status" value="1"/>
</dbReference>
<dbReference type="InterPro" id="IPR011006">
    <property type="entry name" value="CheY-like_superfamily"/>
</dbReference>
<evidence type="ECO:0000256" key="6">
    <source>
        <dbReference type="PROSITE-ProRule" id="PRU00169"/>
    </source>
</evidence>
<dbReference type="PROSITE" id="PS50110">
    <property type="entry name" value="RESPONSE_REGULATORY"/>
    <property type="match status" value="1"/>
</dbReference>
<dbReference type="STRING" id="762903.Pedsa_0457"/>
<keyword evidence="4" id="KW-0805">Transcription regulation</keyword>
<evidence type="ECO:0000256" key="5">
    <source>
        <dbReference type="ARBA" id="ARBA00023163"/>
    </source>
</evidence>
<keyword evidence="5" id="KW-0804">Transcription</keyword>
<dbReference type="SMART" id="SM00342">
    <property type="entry name" value="HTH_ARAC"/>
    <property type="match status" value="1"/>
</dbReference>
<dbReference type="PRINTS" id="PR00344">
    <property type="entry name" value="BCTRLSENSOR"/>
</dbReference>
<evidence type="ECO:0000313" key="10">
    <source>
        <dbReference type="EMBL" id="ADY51039.1"/>
    </source>
</evidence>
<organism evidence="10 11">
    <name type="scientific">Pseudopedobacter saltans (strain ATCC 51119 / DSM 12145 / JCM 21818 / CCUG 39354 / LMG 10337 / NBRC 100064 / NCIMB 13643)</name>
    <name type="common">Pedobacter saltans</name>
    <dbReference type="NCBI Taxonomy" id="762903"/>
    <lineage>
        <taxon>Bacteria</taxon>
        <taxon>Pseudomonadati</taxon>
        <taxon>Bacteroidota</taxon>
        <taxon>Sphingobacteriia</taxon>
        <taxon>Sphingobacteriales</taxon>
        <taxon>Sphingobacteriaceae</taxon>
        <taxon>Pseudopedobacter</taxon>
    </lineage>
</organism>
<dbReference type="InterPro" id="IPR011110">
    <property type="entry name" value="Reg_prop"/>
</dbReference>
<evidence type="ECO:0000259" key="9">
    <source>
        <dbReference type="PROSITE" id="PS50110"/>
    </source>
</evidence>
<dbReference type="Gene3D" id="1.10.10.60">
    <property type="entry name" value="Homeodomain-like"/>
    <property type="match status" value="2"/>
</dbReference>
<dbReference type="InterPro" id="IPR005467">
    <property type="entry name" value="His_kinase_dom"/>
</dbReference>
<dbReference type="SMART" id="SM00387">
    <property type="entry name" value="HATPase_c"/>
    <property type="match status" value="1"/>
</dbReference>
<dbReference type="InterPro" id="IPR009057">
    <property type="entry name" value="Homeodomain-like_sf"/>
</dbReference>
<name>F0S5W8_PSESL</name>
<dbReference type="EMBL" id="CP002545">
    <property type="protein sequence ID" value="ADY51039.1"/>
    <property type="molecule type" value="Genomic_DNA"/>
</dbReference>
<evidence type="ECO:0000256" key="3">
    <source>
        <dbReference type="ARBA" id="ARBA00022553"/>
    </source>
</evidence>
<evidence type="ECO:0000256" key="1">
    <source>
        <dbReference type="ARBA" id="ARBA00000085"/>
    </source>
</evidence>
<dbReference type="InterPro" id="IPR001789">
    <property type="entry name" value="Sig_transdc_resp-reg_receiver"/>
</dbReference>
<dbReference type="InterPro" id="IPR011123">
    <property type="entry name" value="Y_Y_Y"/>
</dbReference>
<dbReference type="SUPFAM" id="SSF52172">
    <property type="entry name" value="CheY-like"/>
    <property type="match status" value="1"/>
</dbReference>
<accession>F0S5W8</accession>
<dbReference type="Proteomes" id="UP000000310">
    <property type="component" value="Chromosome"/>
</dbReference>
<feature type="domain" description="Histidine kinase" evidence="8">
    <location>
        <begin position="961"/>
        <end position="1178"/>
    </location>
</feature>
<dbReference type="Gene3D" id="3.40.50.2300">
    <property type="match status" value="1"/>
</dbReference>
<evidence type="ECO:0000313" key="11">
    <source>
        <dbReference type="Proteomes" id="UP000000310"/>
    </source>
</evidence>
<sequence>MLHLKTDSYYLKLNAILFEIAMSNRYALSVLLSALCLTISINALGAGVTSVNHYSSADGLSDNRVTTIIKDREGFVWFGTWAGINRFDGSRFVAFKSNPGDFSSLKSNRIDEIVEDKTSSFLWVRAYDNKIYRFDKRKHVFTSLHDLIKNEPFKKYQFTRILSVSRGKVWLKSTKGNVIVIDDAAGNLPVFNELNALNDSSEKTYFFYLDDNGHAWISNERGLFLIKQNQECKYTISQYVVNSNNPIRLITSDYNGGVWASYENNRIIRLDTLLRKKTDRIITNGKIYDIKLKKDRSQLLCTTSRGELVSIDNNGVSRLVQRTSGGEALFCIYEDKNNGIWLESDRYGVIRLDQPTNRLVGLYPAMAYNFKPWVRNCTFFQDINKTLWASIRGYKLSVYDEEKDQLVEFALNIEGLNRNFSRIILGTFYDPSGALWITTDNGGLDRVTMQGNLFNQNYIKSDHISKAENEVRGLLADRKGRLWIGTKSGRILLNDKGGTLEDPLGRDFKPGGGVYSVYEDKDGLFWIGTRGGGVYLVEERNSGNFYILQHFLNTEQDINLHRSEIYSILQDKKGRIWVATFGGGLVLITQKDGKYQVSADRDKLANYPIDSYGKLRYLNTDIKGNIWIATSEGLILFDPEDNTKGGKFKIYKKEPGNIKSLGGNDIQFVYRDSENQMWVLTSSGGLNLAVGDNPLDTLWFKNYSKKQGFASDFLLACTEDAARNLWISTRNGISKFSLSNGKVQNYSYYDGLHETIFSEGSVAKLKDGKVVFGNILGYLYFHANDLNEKREKGNLVFTNFQINSEDTDPDDVQSPLQTDINYVSKIKLRHNQNIVAVEFAMLESVSASRHNFVYRLVGYDDVWRNTEGQSKVTYTNLPPGSYTFQVRSQNIDLFSGVSYRSLQIEVLPPFWKTWWAYLIYAVLLCIILGFVKRTIATILSLKQGIAVEKRLAEMKLNFFTQISHELRTPLTLIVNPIEEILAREKLSAKGKGYAKVIYDNSKRMVRLVNQVLDLRKVSSGKANLKLQRTDLILFIRNICGYFDNYLSGRQIKIVLQSEFKELFIDIDSDKTETIIYNILANAIKFSPQGGEIDLVVSVDKESKVLKVSVTDEGPGVNDNELDKIFQLYYEGSISANVKGTGIGLALSKELAELHNGKIYAENSNGKGLKVVLELPYLLNEDSAQPFTTEISYVQEITDIGLISDESIIEVQDRKRILIVEDNIDLRSFLNNKFEDFYNIEVAENGEEGLQKAISLLPDLILSDIMMPKMDGIQMLNKLKNNSLTSHIPVILLTARHTVDYHIQSLKYGADYYLPKPLNIRLLFSAVNNILIQRQKFFQHVVAEGKQSSGIEDLKENPIITELDKKFLEDTVRIVNEHINDADFNIDAVADLVGMSRSGFFKKFKALTNTAPVDFLRDTRLEKAKSMFDEGHSNISTVAYAVGFNNPKYFSTCFKAKYALTPKEYVKKCSEKFAGNH</sequence>
<feature type="domain" description="HTH araC/xylS-type" evidence="7">
    <location>
        <begin position="1368"/>
        <end position="1467"/>
    </location>
</feature>
<dbReference type="EC" id="2.7.13.3" evidence="2"/>
<dbReference type="HOGENOM" id="CLU_000445_28_1_10"/>
<dbReference type="InterPro" id="IPR013783">
    <property type="entry name" value="Ig-like_fold"/>
</dbReference>